<dbReference type="VEuPathDB" id="VectorBase:AFUN014106"/>
<protein>
    <submittedName>
        <fullName evidence="1">Uncharacterized protein</fullName>
    </submittedName>
</protein>
<evidence type="ECO:0000313" key="1">
    <source>
        <dbReference type="EnsemblMetazoa" id="AFUN014106-PA"/>
    </source>
</evidence>
<organism evidence="1">
    <name type="scientific">Anopheles funestus</name>
    <name type="common">African malaria mosquito</name>
    <dbReference type="NCBI Taxonomy" id="62324"/>
    <lineage>
        <taxon>Eukaryota</taxon>
        <taxon>Metazoa</taxon>
        <taxon>Ecdysozoa</taxon>
        <taxon>Arthropoda</taxon>
        <taxon>Hexapoda</taxon>
        <taxon>Insecta</taxon>
        <taxon>Pterygota</taxon>
        <taxon>Neoptera</taxon>
        <taxon>Endopterygota</taxon>
        <taxon>Diptera</taxon>
        <taxon>Nematocera</taxon>
        <taxon>Culicoidea</taxon>
        <taxon>Culicidae</taxon>
        <taxon>Anophelinae</taxon>
        <taxon>Anopheles</taxon>
    </lineage>
</organism>
<reference evidence="1" key="1">
    <citation type="submission" date="2020-05" db="UniProtKB">
        <authorList>
            <consortium name="EnsemblMetazoa"/>
        </authorList>
    </citation>
    <scope>IDENTIFICATION</scope>
    <source>
        <strain evidence="1">FUMOZ</strain>
    </source>
</reference>
<dbReference type="EnsemblMetazoa" id="AFUN014106-RA">
    <property type="protein sequence ID" value="AFUN014106-PA"/>
    <property type="gene ID" value="AFUN014106"/>
</dbReference>
<name>A0A182S0S7_ANOFN</name>
<proteinExistence type="predicted"/>
<dbReference type="AlphaFoldDB" id="A0A182S0S7"/>
<sequence>MSSCFIDTDLCFSLAKSVVF</sequence>
<accession>A0A182S0S7</accession>